<keyword evidence="4 13" id="KW-0812">Transmembrane</keyword>
<evidence type="ECO:0000256" key="3">
    <source>
        <dbReference type="ARBA" id="ARBA00022516"/>
    </source>
</evidence>
<evidence type="ECO:0000256" key="7">
    <source>
        <dbReference type="ARBA" id="ARBA00022989"/>
    </source>
</evidence>
<feature type="transmembrane region" description="Helical" evidence="13">
    <location>
        <begin position="84"/>
        <end position="101"/>
    </location>
</feature>
<dbReference type="FunCoup" id="A0A1D2VB20">
    <property type="interactions" value="263"/>
</dbReference>
<evidence type="ECO:0000256" key="9">
    <source>
        <dbReference type="ARBA" id="ARBA00023098"/>
    </source>
</evidence>
<evidence type="ECO:0000256" key="6">
    <source>
        <dbReference type="ARBA" id="ARBA00022955"/>
    </source>
</evidence>
<evidence type="ECO:0000256" key="2">
    <source>
        <dbReference type="ARBA" id="ARBA00005377"/>
    </source>
</evidence>
<keyword evidence="7 13" id="KW-1133">Transmembrane helix</keyword>
<evidence type="ECO:0000256" key="8">
    <source>
        <dbReference type="ARBA" id="ARBA00023011"/>
    </source>
</evidence>
<feature type="transmembrane region" description="Helical" evidence="13">
    <location>
        <begin position="21"/>
        <end position="38"/>
    </location>
</feature>
<evidence type="ECO:0000256" key="4">
    <source>
        <dbReference type="ARBA" id="ARBA00022692"/>
    </source>
</evidence>
<dbReference type="STRING" id="1344418.A0A1D2VB20"/>
<dbReference type="GO" id="GO:0005789">
    <property type="term" value="C:endoplasmic reticulum membrane"/>
    <property type="evidence" value="ECO:0007669"/>
    <property type="project" value="UniProtKB-SubCell"/>
</dbReference>
<dbReference type="Pfam" id="PF03694">
    <property type="entry name" value="Erg28"/>
    <property type="match status" value="1"/>
</dbReference>
<reference evidence="15" key="1">
    <citation type="submission" date="2016-05" db="EMBL/GenBank/DDBJ databases">
        <title>Comparative genomics of biotechnologically important yeasts.</title>
        <authorList>
            <consortium name="DOE Joint Genome Institute"/>
            <person name="Riley R."/>
            <person name="Haridas S."/>
            <person name="Wolfe K.H."/>
            <person name="Lopes M.R."/>
            <person name="Hittinger C.T."/>
            <person name="Goker M."/>
            <person name="Salamov A."/>
            <person name="Wisecaver J."/>
            <person name="Long T.M."/>
            <person name="Aerts A.L."/>
            <person name="Barry K."/>
            <person name="Choi C."/>
            <person name="Clum A."/>
            <person name="Coughlan A.Y."/>
            <person name="Deshpande S."/>
            <person name="Douglass A.P."/>
            <person name="Hanson S.J."/>
            <person name="Klenk H.-P."/>
            <person name="Labutti K."/>
            <person name="Lapidus A."/>
            <person name="Lindquist E."/>
            <person name="Lipzen A."/>
            <person name="Meier-Kolthoff J.P."/>
            <person name="Ohm R.A."/>
            <person name="Otillar R.P."/>
            <person name="Pangilinan J."/>
            <person name="Peng Y."/>
            <person name="Rokas A."/>
            <person name="Rosa C.A."/>
            <person name="Scheuner C."/>
            <person name="Sibirny A.A."/>
            <person name="Slot J.C."/>
            <person name="Stielow J.B."/>
            <person name="Sun H."/>
            <person name="Kurtzman C.P."/>
            <person name="Blackwell M."/>
            <person name="Grigoriev I.V."/>
            <person name="Jeffries T.W."/>
        </authorList>
    </citation>
    <scope>NUCLEOTIDE SEQUENCE [LARGE SCALE GENOMIC DNA]</scope>
    <source>
        <strain evidence="15">DSM 1968</strain>
    </source>
</reference>
<evidence type="ECO:0000313" key="15">
    <source>
        <dbReference type="Proteomes" id="UP000095038"/>
    </source>
</evidence>
<dbReference type="AlphaFoldDB" id="A0A1D2VB20"/>
<keyword evidence="15" id="KW-1185">Reference proteome</keyword>
<dbReference type="PANTHER" id="PTHR15451">
    <property type="entry name" value="ERGOSTEROL BIOSYNTHETIC PROTEIN 28-RELATED"/>
    <property type="match status" value="1"/>
</dbReference>
<keyword evidence="8" id="KW-0756">Sterol biosynthesis</keyword>
<dbReference type="GO" id="GO:0030674">
    <property type="term" value="F:protein-macromolecule adaptor activity"/>
    <property type="evidence" value="ECO:0007669"/>
    <property type="project" value="EnsemblFungi"/>
</dbReference>
<keyword evidence="12" id="KW-0753">Steroid metabolism</keyword>
<protein>
    <submittedName>
        <fullName evidence="14">Erg28-like protein</fullName>
    </submittedName>
</protein>
<keyword evidence="11" id="KW-1207">Sterol metabolism</keyword>
<evidence type="ECO:0000256" key="5">
    <source>
        <dbReference type="ARBA" id="ARBA00022824"/>
    </source>
</evidence>
<dbReference type="PANTHER" id="PTHR15451:SF19">
    <property type="entry name" value="ERGOSTEROL BIOSYNTHETIC PROTEIN 28 HOMOLOG"/>
    <property type="match status" value="1"/>
</dbReference>
<proteinExistence type="inferred from homology"/>
<comment type="subcellular location">
    <subcellularLocation>
        <location evidence="1">Endoplasmic reticulum membrane</location>
        <topology evidence="1">Multi-pass membrane protein</topology>
    </subcellularLocation>
</comment>
<dbReference type="RefSeq" id="XP_020045108.1">
    <property type="nucleotide sequence ID" value="XM_020193904.1"/>
</dbReference>
<evidence type="ECO:0000256" key="1">
    <source>
        <dbReference type="ARBA" id="ARBA00004477"/>
    </source>
</evidence>
<dbReference type="GeneID" id="30967540"/>
<feature type="transmembrane region" description="Helical" evidence="13">
    <location>
        <begin position="58"/>
        <end position="77"/>
    </location>
</feature>
<keyword evidence="9" id="KW-0443">Lipid metabolism</keyword>
<keyword evidence="10 13" id="KW-0472">Membrane</keyword>
<evidence type="ECO:0000313" key="14">
    <source>
        <dbReference type="EMBL" id="ODV58801.1"/>
    </source>
</evidence>
<dbReference type="InterPro" id="IPR005352">
    <property type="entry name" value="Erg28"/>
</dbReference>
<organism evidence="14 15">
    <name type="scientific">Ascoidea rubescens DSM 1968</name>
    <dbReference type="NCBI Taxonomy" id="1344418"/>
    <lineage>
        <taxon>Eukaryota</taxon>
        <taxon>Fungi</taxon>
        <taxon>Dikarya</taxon>
        <taxon>Ascomycota</taxon>
        <taxon>Saccharomycotina</taxon>
        <taxon>Saccharomycetes</taxon>
        <taxon>Ascoideaceae</taxon>
        <taxon>Ascoidea</taxon>
    </lineage>
</organism>
<dbReference type="OrthoDB" id="6485510at2759"/>
<feature type="transmembrane region" description="Helical" evidence="13">
    <location>
        <begin position="113"/>
        <end position="133"/>
    </location>
</feature>
<gene>
    <name evidence="14" type="ORF">ASCRUDRAFT_77543</name>
</gene>
<comment type="similarity">
    <text evidence="2">Belongs to the ERG28 family.</text>
</comment>
<keyword evidence="5" id="KW-0256">Endoplasmic reticulum</keyword>
<dbReference type="InParanoid" id="A0A1D2VB20"/>
<sequence>MFVVGLIQDQVPKLPGYLPKWLFFIAIVSIFNSVQTYFSGLTLTRRVYENKPLETTNLSARTFGTWTMLSAIIRYYGSFNLNNAVVWKIVLSSYLIAFVHFNLELLVYKTAKLGKGFAGPLIVSTVTISWMLLTRDYYLSL</sequence>
<dbReference type="Proteomes" id="UP000095038">
    <property type="component" value="Unassembled WGS sequence"/>
</dbReference>
<accession>A0A1D2VB20</accession>
<dbReference type="EMBL" id="KV454489">
    <property type="protein sequence ID" value="ODV58801.1"/>
    <property type="molecule type" value="Genomic_DNA"/>
</dbReference>
<keyword evidence="6" id="KW-0752">Steroid biosynthesis</keyword>
<evidence type="ECO:0000256" key="12">
    <source>
        <dbReference type="ARBA" id="ARBA00023221"/>
    </source>
</evidence>
<evidence type="ECO:0000256" key="10">
    <source>
        <dbReference type="ARBA" id="ARBA00023136"/>
    </source>
</evidence>
<name>A0A1D2VB20_9ASCO</name>
<keyword evidence="3" id="KW-0444">Lipid biosynthesis</keyword>
<evidence type="ECO:0000256" key="13">
    <source>
        <dbReference type="SAM" id="Phobius"/>
    </source>
</evidence>
<dbReference type="GO" id="GO:0006696">
    <property type="term" value="P:ergosterol biosynthetic process"/>
    <property type="evidence" value="ECO:0007669"/>
    <property type="project" value="EnsemblFungi"/>
</dbReference>
<evidence type="ECO:0000256" key="11">
    <source>
        <dbReference type="ARBA" id="ARBA00023166"/>
    </source>
</evidence>